<dbReference type="InterPro" id="IPR011335">
    <property type="entry name" value="Restrct_endonuc-II-like"/>
</dbReference>
<dbReference type="InterPro" id="IPR036390">
    <property type="entry name" value="WH_DNA-bd_sf"/>
</dbReference>
<dbReference type="InterPro" id="IPR004256">
    <property type="entry name" value="DUF234"/>
</dbReference>
<dbReference type="Gene3D" id="3.40.50.300">
    <property type="entry name" value="P-loop containing nucleotide triphosphate hydrolases"/>
    <property type="match status" value="1"/>
</dbReference>
<dbReference type="SUPFAM" id="SSF52540">
    <property type="entry name" value="P-loop containing nucleoside triphosphate hydrolases"/>
    <property type="match status" value="1"/>
</dbReference>
<feature type="domain" description="ATPase" evidence="1">
    <location>
        <begin position="5"/>
        <end position="204"/>
    </location>
</feature>
<dbReference type="GO" id="GO:0005524">
    <property type="term" value="F:ATP binding"/>
    <property type="evidence" value="ECO:0007669"/>
    <property type="project" value="InterPro"/>
</dbReference>
<evidence type="ECO:0000259" key="1">
    <source>
        <dbReference type="Pfam" id="PF01637"/>
    </source>
</evidence>
<gene>
    <name evidence="3" type="ORF">IPGHNFGK_00040</name>
</gene>
<feature type="domain" description="DUF234" evidence="2">
    <location>
        <begin position="314"/>
        <end position="405"/>
    </location>
</feature>
<dbReference type="AlphaFoldDB" id="A0A7G9YVQ0"/>
<accession>A0A7G9YVQ0</accession>
<sequence length="461" mass="54639">MITKFIDRKDELGFLERKYGDKSAQLIIIYGRRRVGKTELVKNFFRGKEHVYFLSSKIAINEQLGQFVTSVSEALEDETVMDLKPNFETIFKYIAGIEKRLIVVIDEFPYLIDADKTIVSLFQRIWDLYLNESNIFLILMGSSIGMMENEVLGYKSPLYGRRTGQWKVKALSFKDLRSFFPKYSVEERIRTYSILGDIPFYLQQFDDSNAISTNIKEKVLTKGEILYEEPEFLLREELREPRVYFTILKAISYGNSKFGNIMNVSGLNKNTLTRYLDILGKLHIIRRELPITEKNPERKKKGLYKIDDHFFRFWFRFVLPNVSKIEEDVERAYDENIRPFLDQYVSFSFEDVCKEFLVELNRQDGLPFRFTRIGSWWHRDNEIDIVALNEDTKEILFAECKWQNKKVGIKVYDELKEKSGLVKWNNEERKEYFALFSKAGFTSGFKNEEVLLYELKDINRQ</sequence>
<name>A0A7G9YVQ0_9EURY</name>
<dbReference type="PANTHER" id="PTHR34704">
    <property type="entry name" value="ATPASE"/>
    <property type="match status" value="1"/>
</dbReference>
<dbReference type="SUPFAM" id="SSF46785">
    <property type="entry name" value="Winged helix' DNA-binding domain"/>
    <property type="match status" value="1"/>
</dbReference>
<reference evidence="3" key="1">
    <citation type="submission" date="2020-06" db="EMBL/GenBank/DDBJ databases">
        <title>Unique genomic features of the anaerobic methanotrophic archaea.</title>
        <authorList>
            <person name="Chadwick G.L."/>
            <person name="Skennerton C.T."/>
            <person name="Laso-Perez R."/>
            <person name="Leu A.O."/>
            <person name="Speth D.R."/>
            <person name="Yu H."/>
            <person name="Morgan-Lang C."/>
            <person name="Hatzenpichler R."/>
            <person name="Goudeau D."/>
            <person name="Malmstrom R."/>
            <person name="Brazelton W.J."/>
            <person name="Woyke T."/>
            <person name="Hallam S.J."/>
            <person name="Tyson G.W."/>
            <person name="Wegener G."/>
            <person name="Boetius A."/>
            <person name="Orphan V."/>
        </authorList>
    </citation>
    <scope>NUCLEOTIDE SEQUENCE</scope>
</reference>
<dbReference type="Pfam" id="PF01637">
    <property type="entry name" value="ATPase_2"/>
    <property type="match status" value="1"/>
</dbReference>
<dbReference type="PANTHER" id="PTHR34704:SF1">
    <property type="entry name" value="ATPASE"/>
    <property type="match status" value="1"/>
</dbReference>
<protein>
    <recommendedName>
        <fullName evidence="4">ATPase domain-containing protein</fullName>
    </recommendedName>
</protein>
<evidence type="ECO:0000259" key="2">
    <source>
        <dbReference type="Pfam" id="PF03008"/>
    </source>
</evidence>
<proteinExistence type="predicted"/>
<dbReference type="Pfam" id="PF03008">
    <property type="entry name" value="DUF234"/>
    <property type="match status" value="1"/>
</dbReference>
<evidence type="ECO:0000313" key="3">
    <source>
        <dbReference type="EMBL" id="QNO52084.1"/>
    </source>
</evidence>
<evidence type="ECO:0008006" key="4">
    <source>
        <dbReference type="Google" id="ProtNLM"/>
    </source>
</evidence>
<dbReference type="SUPFAM" id="SSF52980">
    <property type="entry name" value="Restriction endonuclease-like"/>
    <property type="match status" value="1"/>
</dbReference>
<dbReference type="EMBL" id="MT631500">
    <property type="protein sequence ID" value="QNO52084.1"/>
    <property type="molecule type" value="Genomic_DNA"/>
</dbReference>
<dbReference type="InterPro" id="IPR011579">
    <property type="entry name" value="ATPase_dom"/>
</dbReference>
<dbReference type="InterPro" id="IPR027417">
    <property type="entry name" value="P-loop_NTPase"/>
</dbReference>
<organism evidence="3">
    <name type="scientific">Candidatus Methanophagaceae archaeon ANME-1 ERB6</name>
    <dbReference type="NCBI Taxonomy" id="2759912"/>
    <lineage>
        <taxon>Archaea</taxon>
        <taxon>Methanobacteriati</taxon>
        <taxon>Methanobacteriota</taxon>
        <taxon>Stenosarchaea group</taxon>
        <taxon>Methanomicrobia</taxon>
        <taxon>Candidatus Methanophagales</taxon>
        <taxon>Candidatus Methanophagaceae</taxon>
    </lineage>
</organism>